<comment type="caution">
    <text evidence="1">The sequence shown here is derived from an EMBL/GenBank/DDBJ whole genome shotgun (WGS) entry which is preliminary data.</text>
</comment>
<accession>A0ABR7RQN0</accession>
<organism evidence="1 2">
    <name type="scientific">Teichococcus aerophilus</name>
    <dbReference type="NCBI Taxonomy" id="1224513"/>
    <lineage>
        <taxon>Bacteria</taxon>
        <taxon>Pseudomonadati</taxon>
        <taxon>Pseudomonadota</taxon>
        <taxon>Alphaproteobacteria</taxon>
        <taxon>Acetobacterales</taxon>
        <taxon>Roseomonadaceae</taxon>
        <taxon>Roseomonas</taxon>
    </lineage>
</organism>
<evidence type="ECO:0000313" key="2">
    <source>
        <dbReference type="Proteomes" id="UP000626026"/>
    </source>
</evidence>
<sequence length="70" mass="7727">MALSDEEKRDINDQIRAIIRRSSVRGPNDSPETVATLMVLAVCRELGLAHEDVPAALLRGLTQWGDTEPQ</sequence>
<dbReference type="EMBL" id="JACTVA010000041">
    <property type="protein sequence ID" value="MBC9208920.1"/>
    <property type="molecule type" value="Genomic_DNA"/>
</dbReference>
<dbReference type="RefSeq" id="WP_187786070.1">
    <property type="nucleotide sequence ID" value="NZ_JACTVA010000041.1"/>
</dbReference>
<keyword evidence="2" id="KW-1185">Reference proteome</keyword>
<proteinExistence type="predicted"/>
<name>A0ABR7RQN0_9PROT</name>
<evidence type="ECO:0000313" key="1">
    <source>
        <dbReference type="EMBL" id="MBC9208920.1"/>
    </source>
</evidence>
<dbReference type="Proteomes" id="UP000626026">
    <property type="component" value="Unassembled WGS sequence"/>
</dbReference>
<gene>
    <name evidence="1" type="ORF">IBL26_18885</name>
</gene>
<reference evidence="1 2" key="1">
    <citation type="journal article" date="2013" name="Int. J. Syst. Evol. Microbiol.">
        <title>Roseomonas aerophila sp. nov., isolated from air.</title>
        <authorList>
            <person name="Kim S.J."/>
            <person name="Weon H.Y."/>
            <person name="Ahn J.H."/>
            <person name="Hong S.B."/>
            <person name="Seok S.J."/>
            <person name="Whang K.S."/>
            <person name="Kwon S.W."/>
        </authorList>
    </citation>
    <scope>NUCLEOTIDE SEQUENCE [LARGE SCALE GENOMIC DNA]</scope>
    <source>
        <strain evidence="1 2">NBRC 108923</strain>
    </source>
</reference>
<protein>
    <submittedName>
        <fullName evidence="1">Uncharacterized protein</fullName>
    </submittedName>
</protein>